<dbReference type="SUPFAM" id="SSF161098">
    <property type="entry name" value="MetI-like"/>
    <property type="match status" value="1"/>
</dbReference>
<evidence type="ECO:0000313" key="14">
    <source>
        <dbReference type="EMBL" id="GAA2000427.1"/>
    </source>
</evidence>
<comment type="caution">
    <text evidence="14">The sequence shown here is derived from an EMBL/GenBank/DDBJ whole genome shotgun (WGS) entry which is preliminary data.</text>
</comment>
<dbReference type="CDD" id="cd06261">
    <property type="entry name" value="TM_PBP2"/>
    <property type="match status" value="1"/>
</dbReference>
<keyword evidence="8 12" id="KW-1133">Transmembrane helix</keyword>
<reference evidence="15" key="1">
    <citation type="journal article" date="2019" name="Int. J. Syst. Evol. Microbiol.">
        <title>The Global Catalogue of Microorganisms (GCM) 10K type strain sequencing project: providing services to taxonomists for standard genome sequencing and annotation.</title>
        <authorList>
            <consortium name="The Broad Institute Genomics Platform"/>
            <consortium name="The Broad Institute Genome Sequencing Center for Infectious Disease"/>
            <person name="Wu L."/>
            <person name="Ma J."/>
        </authorList>
    </citation>
    <scope>NUCLEOTIDE SEQUENCE [LARGE SCALE GENOMIC DNA]</scope>
    <source>
        <strain evidence="15">JCM 16013</strain>
    </source>
</reference>
<keyword evidence="6" id="KW-0571">Peptide transport</keyword>
<keyword evidence="4" id="KW-0997">Cell inner membrane</keyword>
<evidence type="ECO:0000256" key="6">
    <source>
        <dbReference type="ARBA" id="ARBA00022856"/>
    </source>
</evidence>
<feature type="transmembrane region" description="Helical" evidence="12">
    <location>
        <begin position="271"/>
        <end position="291"/>
    </location>
</feature>
<dbReference type="InterPro" id="IPR025966">
    <property type="entry name" value="OppC_N"/>
</dbReference>
<evidence type="ECO:0000256" key="8">
    <source>
        <dbReference type="ARBA" id="ARBA00022989"/>
    </source>
</evidence>
<comment type="subcellular location">
    <subcellularLocation>
        <location evidence="1">Cell inner membrane</location>
        <topology evidence="1">Multi-pass membrane protein</topology>
    </subcellularLocation>
    <subcellularLocation>
        <location evidence="12">Cell membrane</location>
        <topology evidence="12">Multi-pass membrane protein</topology>
    </subcellularLocation>
</comment>
<feature type="transmembrane region" description="Helical" evidence="12">
    <location>
        <begin position="105"/>
        <end position="129"/>
    </location>
</feature>
<organism evidence="14 15">
    <name type="scientific">Catenulispora subtropica</name>
    <dbReference type="NCBI Taxonomy" id="450798"/>
    <lineage>
        <taxon>Bacteria</taxon>
        <taxon>Bacillati</taxon>
        <taxon>Actinomycetota</taxon>
        <taxon>Actinomycetes</taxon>
        <taxon>Catenulisporales</taxon>
        <taxon>Catenulisporaceae</taxon>
        <taxon>Catenulispora</taxon>
    </lineage>
</organism>
<keyword evidence="7" id="KW-0653">Protein transport</keyword>
<dbReference type="InterPro" id="IPR035906">
    <property type="entry name" value="MetI-like_sf"/>
</dbReference>
<evidence type="ECO:0000256" key="10">
    <source>
        <dbReference type="ARBA" id="ARBA00024202"/>
    </source>
</evidence>
<dbReference type="PROSITE" id="PS50928">
    <property type="entry name" value="ABC_TM1"/>
    <property type="match status" value="1"/>
</dbReference>
<dbReference type="Pfam" id="PF00528">
    <property type="entry name" value="BPD_transp_1"/>
    <property type="match status" value="1"/>
</dbReference>
<dbReference type="InterPro" id="IPR000515">
    <property type="entry name" value="MetI-like"/>
</dbReference>
<keyword evidence="15" id="KW-1185">Reference proteome</keyword>
<dbReference type="Proteomes" id="UP001499854">
    <property type="component" value="Unassembled WGS sequence"/>
</dbReference>
<dbReference type="Gene3D" id="1.10.3720.10">
    <property type="entry name" value="MetI-like"/>
    <property type="match status" value="1"/>
</dbReference>
<keyword evidence="9 12" id="KW-0472">Membrane</keyword>
<evidence type="ECO:0000256" key="5">
    <source>
        <dbReference type="ARBA" id="ARBA00022692"/>
    </source>
</evidence>
<dbReference type="RefSeq" id="WP_344662181.1">
    <property type="nucleotide sequence ID" value="NZ_BAAAQM010000068.1"/>
</dbReference>
<feature type="domain" description="ABC transmembrane type-1" evidence="13">
    <location>
        <begin position="105"/>
        <end position="292"/>
    </location>
</feature>
<evidence type="ECO:0000256" key="9">
    <source>
        <dbReference type="ARBA" id="ARBA00023136"/>
    </source>
</evidence>
<protein>
    <recommendedName>
        <fullName evidence="11">Oligopeptide transport system permease protein OppC</fullName>
    </recommendedName>
</protein>
<proteinExistence type="inferred from homology"/>
<feature type="transmembrane region" description="Helical" evidence="12">
    <location>
        <begin position="222"/>
        <end position="248"/>
    </location>
</feature>
<evidence type="ECO:0000313" key="15">
    <source>
        <dbReference type="Proteomes" id="UP001499854"/>
    </source>
</evidence>
<evidence type="ECO:0000256" key="1">
    <source>
        <dbReference type="ARBA" id="ARBA00004429"/>
    </source>
</evidence>
<dbReference type="PANTHER" id="PTHR43386">
    <property type="entry name" value="OLIGOPEPTIDE TRANSPORT SYSTEM PERMEASE PROTEIN APPC"/>
    <property type="match status" value="1"/>
</dbReference>
<name>A0ABP5EKJ1_9ACTN</name>
<feature type="transmembrane region" description="Helical" evidence="12">
    <location>
        <begin position="40"/>
        <end position="61"/>
    </location>
</feature>
<keyword evidence="2 12" id="KW-0813">Transport</keyword>
<evidence type="ECO:0000256" key="12">
    <source>
        <dbReference type="RuleBase" id="RU363032"/>
    </source>
</evidence>
<comment type="similarity">
    <text evidence="10">Belongs to the binding-protein-dependent transport system permease family. OppBC subfamily.</text>
</comment>
<evidence type="ECO:0000259" key="13">
    <source>
        <dbReference type="PROSITE" id="PS50928"/>
    </source>
</evidence>
<evidence type="ECO:0000256" key="3">
    <source>
        <dbReference type="ARBA" id="ARBA00022475"/>
    </source>
</evidence>
<dbReference type="Pfam" id="PF12911">
    <property type="entry name" value="OppC_N"/>
    <property type="match status" value="1"/>
</dbReference>
<evidence type="ECO:0000256" key="4">
    <source>
        <dbReference type="ARBA" id="ARBA00022519"/>
    </source>
</evidence>
<feature type="transmembrane region" description="Helical" evidence="12">
    <location>
        <begin position="165"/>
        <end position="184"/>
    </location>
</feature>
<dbReference type="InterPro" id="IPR050366">
    <property type="entry name" value="BP-dependent_transpt_permease"/>
</dbReference>
<dbReference type="EMBL" id="BAAAQM010000068">
    <property type="protein sequence ID" value="GAA2000427.1"/>
    <property type="molecule type" value="Genomic_DNA"/>
</dbReference>
<evidence type="ECO:0000256" key="7">
    <source>
        <dbReference type="ARBA" id="ARBA00022927"/>
    </source>
</evidence>
<evidence type="ECO:0000256" key="11">
    <source>
        <dbReference type="ARBA" id="ARBA00072251"/>
    </source>
</evidence>
<feature type="transmembrane region" description="Helical" evidence="12">
    <location>
        <begin position="136"/>
        <end position="159"/>
    </location>
</feature>
<accession>A0ABP5EKJ1</accession>
<sequence>MSIPIIDSGQTPDVLGDGPAVSVQSGRARLVWRRFRRNKLAMVGLVGLVLLFVFAFTGGHLTHWSPAENDFVNTQSAPSSDHLFGTDDAGHDMFAQTVSGMQKSLIIGLLVAALSTGTAGILGTAAAYFGGWWDKAIVWFTDLFLVVPSLLMLIILSPYFQGTNWIILVPMIALFNWMITSRVVRGMTLTVREREFVRAARYMGVPSWTIIRRHILPNISSILIVDFTLNVGAAIITESFLSFLGFGIRTPDVSLGTVIDDGSNFASTDQWYLFAFPAAFLVLIILCVNFIGDGLRDALDPNSTGGSAR</sequence>
<evidence type="ECO:0000256" key="2">
    <source>
        <dbReference type="ARBA" id="ARBA00022448"/>
    </source>
</evidence>
<dbReference type="PANTHER" id="PTHR43386:SF2">
    <property type="entry name" value="OLIGOPEPTIDE TRANSPORT SYSTEM PERMEASE PROTEIN OPPC"/>
    <property type="match status" value="1"/>
</dbReference>
<gene>
    <name evidence="14" type="ORF">GCM10009838_77420</name>
</gene>
<keyword evidence="3" id="KW-1003">Cell membrane</keyword>
<keyword evidence="5 12" id="KW-0812">Transmembrane</keyword>